<evidence type="ECO:0000313" key="3">
    <source>
        <dbReference type="Proteomes" id="UP001214441"/>
    </source>
</evidence>
<dbReference type="Proteomes" id="UP001214441">
    <property type="component" value="Unassembled WGS sequence"/>
</dbReference>
<sequence>MPKTREFDLYTVLAVTHQLPIELEPFVEIYAWLTGQPSSPLQAAHARDACVAWLLEQHPRLGEVPELPQAVAEGTDAAMDTWAAMQKARLGVTTLPVAPMPPGRYAAPGMTEVAADLAGAEKVWVVPDA</sequence>
<dbReference type="RefSeq" id="WP_274039052.1">
    <property type="nucleotide sequence ID" value="NZ_JANCPR020000004.1"/>
</dbReference>
<keyword evidence="3" id="KW-1185">Reference proteome</keyword>
<feature type="domain" description="DUF7736" evidence="1">
    <location>
        <begin position="7"/>
        <end position="62"/>
    </location>
</feature>
<protein>
    <recommendedName>
        <fullName evidence="1">DUF7736 domain-containing protein</fullName>
    </recommendedName>
</protein>
<reference evidence="2 3" key="1">
    <citation type="submission" date="2023-05" db="EMBL/GenBank/DDBJ databases">
        <title>Streptantibioticus silvisoli sp. nov., acidotolerant actinomycetes 1 from pine litter.</title>
        <authorList>
            <person name="Swiecimska M."/>
            <person name="Golinska P."/>
            <person name="Sangal V."/>
            <person name="Wachnowicz B."/>
            <person name="Goodfellow M."/>
        </authorList>
    </citation>
    <scope>NUCLEOTIDE SEQUENCE [LARGE SCALE GENOMIC DNA]</scope>
    <source>
        <strain evidence="2 3">DSM 42109</strain>
    </source>
</reference>
<dbReference type="InterPro" id="IPR056638">
    <property type="entry name" value="DUF7736"/>
</dbReference>
<evidence type="ECO:0000313" key="2">
    <source>
        <dbReference type="EMBL" id="MDJ1131221.1"/>
    </source>
</evidence>
<dbReference type="EMBL" id="JANCPR020000004">
    <property type="protein sequence ID" value="MDJ1131221.1"/>
    <property type="molecule type" value="Genomic_DNA"/>
</dbReference>
<comment type="caution">
    <text evidence="2">The sequence shown here is derived from an EMBL/GenBank/DDBJ whole genome shotgun (WGS) entry which is preliminary data.</text>
</comment>
<dbReference type="Pfam" id="PF24875">
    <property type="entry name" value="DUF7736"/>
    <property type="match status" value="1"/>
</dbReference>
<accession>A0ABT6ZQA0</accession>
<gene>
    <name evidence="2" type="ORF">NMN56_004450</name>
</gene>
<evidence type="ECO:0000259" key="1">
    <source>
        <dbReference type="Pfam" id="PF24875"/>
    </source>
</evidence>
<name>A0ABT6ZQA0_9ACTN</name>
<organism evidence="2 3">
    <name type="scientific">Streptomyces iconiensis</name>
    <dbReference type="NCBI Taxonomy" id="1384038"/>
    <lineage>
        <taxon>Bacteria</taxon>
        <taxon>Bacillati</taxon>
        <taxon>Actinomycetota</taxon>
        <taxon>Actinomycetes</taxon>
        <taxon>Kitasatosporales</taxon>
        <taxon>Streptomycetaceae</taxon>
        <taxon>Streptomyces</taxon>
    </lineage>
</organism>
<proteinExistence type="predicted"/>